<keyword evidence="3 6" id="KW-0812">Transmembrane</keyword>
<gene>
    <name evidence="9" type="ORF">DYBT9275_05685</name>
</gene>
<keyword evidence="5 6" id="KW-0472">Membrane</keyword>
<dbReference type="Pfam" id="PF12704">
    <property type="entry name" value="MacB_PCD"/>
    <property type="match status" value="2"/>
</dbReference>
<dbReference type="GO" id="GO:0005886">
    <property type="term" value="C:plasma membrane"/>
    <property type="evidence" value="ECO:0007669"/>
    <property type="project" value="UniProtKB-SubCell"/>
</dbReference>
<evidence type="ECO:0000256" key="5">
    <source>
        <dbReference type="ARBA" id="ARBA00023136"/>
    </source>
</evidence>
<feature type="domain" description="MacB-like periplasmic core" evidence="8">
    <location>
        <begin position="518"/>
        <end position="683"/>
    </location>
</feature>
<dbReference type="RefSeq" id="WP_229253015.1">
    <property type="nucleotide sequence ID" value="NZ_CAJRAF010000004.1"/>
</dbReference>
<feature type="transmembrane region" description="Helical" evidence="6">
    <location>
        <begin position="101"/>
        <end position="124"/>
    </location>
</feature>
<evidence type="ECO:0000256" key="6">
    <source>
        <dbReference type="SAM" id="Phobius"/>
    </source>
</evidence>
<evidence type="ECO:0000256" key="3">
    <source>
        <dbReference type="ARBA" id="ARBA00022692"/>
    </source>
</evidence>
<feature type="transmembrane region" description="Helical" evidence="6">
    <location>
        <begin position="408"/>
        <end position="435"/>
    </location>
</feature>
<feature type="transmembrane region" description="Helical" evidence="6">
    <location>
        <begin position="760"/>
        <end position="782"/>
    </location>
</feature>
<evidence type="ECO:0000313" key="10">
    <source>
        <dbReference type="Proteomes" id="UP000680038"/>
    </source>
</evidence>
<evidence type="ECO:0000313" key="9">
    <source>
        <dbReference type="EMBL" id="CAG5017026.1"/>
    </source>
</evidence>
<feature type="domain" description="MacB-like periplasmic core" evidence="8">
    <location>
        <begin position="103"/>
        <end position="322"/>
    </location>
</feature>
<sequence>MNVPKKNKPPRWAVSILAWLHPEETLEEVQGDLEELYDSWLSQHGRAFANTQYFISLLSVLPPFVRRRKRKELYHQPNPIHPVMISNYFKIALRSLRKNKLYTFINLAGLTLGLGVAITLFWIVRFEYSFDNFHPKADRIYRVTSLDKFGEPQSHVHQGVTKALNTQFPGVEAAVNIYGSNPTSIKVGTQIFNQKNIFFAHPEIIKILDIKWLSGRPEQSLLAPGNVIIDEETADKLFHGDALGKTFRYNNQVDLTVTGIFHKMPVNTEFPLQMVISWETLRQISPEYKNEAQWGGGDSMNQGLVLLKEGSSPEPVNKGLTAMAKLHQQESKVVTYELQPLSEMHFDTGKDPFNYSTPEWILYTLMSIAVFLVFIACVNFINLATVQAIQRSREIAMRKILGSAKSQLIAQFFGETAVLVYLAIILGALFASQLIRYSSELLNTQADQAQVWELGTFVFLLLLGMIVTCMAGFYPAIVLSGFQPVRALQNRLFTPVARGISLRSTLVVLQFVIAQVLVICTLLGINQIRYFYETNIGFEKSGIITVAMPDRGTNLRERFQQELKQYPEIREVTFGLTTPASERNHWWGNVKHANFADGEQTFRIQHVDTNYFDFFHIPLVAGRKLTSADTTVGLGTDFENVNVVVNEMAARDLSAGDPERALGQKMEIWGTKCMIAGVVKDYYSEDLRNKPMPHVFLYGAWNFQLASIRIDPGKKAEALEHIGQHWKELFPNNYYAPRFLEDDINNFYASERKLSNFLKLFAGVGIVIGSLGLFGLVSFVVTQRTKEIGVRKVLGATVSGIVRLVSGDFIKLVVVAFVIASPLAWYAMKTFLESYPNRVAIEWRVFALAGGLSLGVALLTISFQSVKAALRNPVKSLKSE</sequence>
<feature type="transmembrane region" description="Helical" evidence="6">
    <location>
        <begin position="500"/>
        <end position="525"/>
    </location>
</feature>
<keyword evidence="10" id="KW-1185">Reference proteome</keyword>
<keyword evidence="2" id="KW-1003">Cell membrane</keyword>
<dbReference type="EMBL" id="CAJRAF010000004">
    <property type="protein sequence ID" value="CAG5017026.1"/>
    <property type="molecule type" value="Genomic_DNA"/>
</dbReference>
<dbReference type="Proteomes" id="UP000680038">
    <property type="component" value="Unassembled WGS sequence"/>
</dbReference>
<dbReference type="AlphaFoldDB" id="A0A916JIS4"/>
<dbReference type="NCBIfam" id="NF038404">
    <property type="entry name" value="perm_prefix_2"/>
    <property type="match status" value="1"/>
</dbReference>
<dbReference type="InterPro" id="IPR047699">
    <property type="entry name" value="Permease_put_prefix"/>
</dbReference>
<organism evidence="9 10">
    <name type="scientific">Dyadobacter helix</name>
    <dbReference type="NCBI Taxonomy" id="2822344"/>
    <lineage>
        <taxon>Bacteria</taxon>
        <taxon>Pseudomonadati</taxon>
        <taxon>Bacteroidota</taxon>
        <taxon>Cytophagia</taxon>
        <taxon>Cytophagales</taxon>
        <taxon>Spirosomataceae</taxon>
        <taxon>Dyadobacter</taxon>
    </lineage>
</organism>
<feature type="transmembrane region" description="Helical" evidence="6">
    <location>
        <begin position="455"/>
        <end position="479"/>
    </location>
</feature>
<dbReference type="GO" id="GO:0022857">
    <property type="term" value="F:transmembrane transporter activity"/>
    <property type="evidence" value="ECO:0007669"/>
    <property type="project" value="TreeGrafter"/>
</dbReference>
<evidence type="ECO:0000259" key="8">
    <source>
        <dbReference type="Pfam" id="PF12704"/>
    </source>
</evidence>
<dbReference type="Pfam" id="PF02687">
    <property type="entry name" value="FtsX"/>
    <property type="match status" value="2"/>
</dbReference>
<accession>A0A916JIS4</accession>
<feature type="transmembrane region" description="Helical" evidence="6">
    <location>
        <begin position="843"/>
        <end position="863"/>
    </location>
</feature>
<feature type="domain" description="ABC3 transporter permease C-terminal" evidence="7">
    <location>
        <begin position="760"/>
        <end position="869"/>
    </location>
</feature>
<dbReference type="InterPro" id="IPR050250">
    <property type="entry name" value="Macrolide_Exporter_MacB"/>
</dbReference>
<evidence type="ECO:0000256" key="4">
    <source>
        <dbReference type="ARBA" id="ARBA00022989"/>
    </source>
</evidence>
<keyword evidence="4 6" id="KW-1133">Transmembrane helix</keyword>
<feature type="transmembrane region" description="Helical" evidence="6">
    <location>
        <begin position="360"/>
        <end position="387"/>
    </location>
</feature>
<dbReference type="PANTHER" id="PTHR30572">
    <property type="entry name" value="MEMBRANE COMPONENT OF TRANSPORTER-RELATED"/>
    <property type="match status" value="1"/>
</dbReference>
<evidence type="ECO:0000256" key="1">
    <source>
        <dbReference type="ARBA" id="ARBA00004651"/>
    </source>
</evidence>
<dbReference type="InterPro" id="IPR025857">
    <property type="entry name" value="MacB_PCD"/>
</dbReference>
<reference evidence="9" key="1">
    <citation type="submission" date="2021-04" db="EMBL/GenBank/DDBJ databases">
        <authorList>
            <person name="Rodrigo-Torres L."/>
            <person name="Arahal R. D."/>
            <person name="Lucena T."/>
        </authorList>
    </citation>
    <scope>NUCLEOTIDE SEQUENCE</scope>
    <source>
        <strain evidence="9">CECT 9275</strain>
    </source>
</reference>
<evidence type="ECO:0008006" key="11">
    <source>
        <dbReference type="Google" id="ProtNLM"/>
    </source>
</evidence>
<proteinExistence type="predicted"/>
<evidence type="ECO:0000256" key="2">
    <source>
        <dbReference type="ARBA" id="ARBA00022475"/>
    </source>
</evidence>
<evidence type="ECO:0000259" key="7">
    <source>
        <dbReference type="Pfam" id="PF02687"/>
    </source>
</evidence>
<protein>
    <recommendedName>
        <fullName evidence="11">FtsX-like permease family protein</fullName>
    </recommendedName>
</protein>
<comment type="subcellular location">
    <subcellularLocation>
        <location evidence="1">Cell membrane</location>
        <topology evidence="1">Multi-pass membrane protein</topology>
    </subcellularLocation>
</comment>
<feature type="domain" description="ABC3 transporter permease C-terminal" evidence="7">
    <location>
        <begin position="367"/>
        <end position="483"/>
    </location>
</feature>
<dbReference type="InterPro" id="IPR003838">
    <property type="entry name" value="ABC3_permease_C"/>
</dbReference>
<comment type="caution">
    <text evidence="9">The sequence shown here is derived from an EMBL/GenBank/DDBJ whole genome shotgun (WGS) entry which is preliminary data.</text>
</comment>
<dbReference type="PANTHER" id="PTHR30572:SF18">
    <property type="entry name" value="ABC-TYPE MACROLIDE FAMILY EXPORT SYSTEM PERMEASE COMPONENT 2"/>
    <property type="match status" value="1"/>
</dbReference>
<name>A0A916JIS4_9BACT</name>
<feature type="transmembrane region" description="Helical" evidence="6">
    <location>
        <begin position="809"/>
        <end position="828"/>
    </location>
</feature>